<evidence type="ECO:0000256" key="5">
    <source>
        <dbReference type="ARBA" id="ARBA00022679"/>
    </source>
</evidence>
<comment type="similarity">
    <text evidence="2 11">Belongs to the shikimate kinase family.</text>
</comment>
<evidence type="ECO:0000256" key="2">
    <source>
        <dbReference type="ARBA" id="ARBA00006997"/>
    </source>
</evidence>
<evidence type="ECO:0000256" key="3">
    <source>
        <dbReference type="ARBA" id="ARBA00012154"/>
    </source>
</evidence>
<keyword evidence="11" id="KW-0479">Metal-binding</keyword>
<dbReference type="EMBL" id="JBHRVA010000002">
    <property type="protein sequence ID" value="MFC3301493.1"/>
    <property type="molecule type" value="Genomic_DNA"/>
</dbReference>
<keyword evidence="9 11" id="KW-0057">Aromatic amino acid biosynthesis</keyword>
<dbReference type="CDD" id="cd00464">
    <property type="entry name" value="SK"/>
    <property type="match status" value="1"/>
</dbReference>
<comment type="catalytic activity">
    <reaction evidence="10 11">
        <text>shikimate + ATP = 3-phosphoshikimate + ADP + H(+)</text>
        <dbReference type="Rhea" id="RHEA:13121"/>
        <dbReference type="ChEBI" id="CHEBI:15378"/>
        <dbReference type="ChEBI" id="CHEBI:30616"/>
        <dbReference type="ChEBI" id="CHEBI:36208"/>
        <dbReference type="ChEBI" id="CHEBI:145989"/>
        <dbReference type="ChEBI" id="CHEBI:456216"/>
        <dbReference type="EC" id="2.7.1.71"/>
    </reaction>
</comment>
<evidence type="ECO:0000256" key="1">
    <source>
        <dbReference type="ARBA" id="ARBA00004842"/>
    </source>
</evidence>
<comment type="subunit">
    <text evidence="11">Monomer.</text>
</comment>
<feature type="binding site" evidence="11">
    <location>
        <position position="95"/>
    </location>
    <ligand>
        <name>substrate</name>
    </ligand>
</feature>
<feature type="binding site" evidence="11">
    <location>
        <position position="31"/>
    </location>
    <ligand>
        <name>Mg(2+)</name>
        <dbReference type="ChEBI" id="CHEBI:18420"/>
    </ligand>
</feature>
<accession>A0ABV7M8U3</accession>
<feature type="binding site" evidence="11">
    <location>
        <begin position="27"/>
        <end position="32"/>
    </location>
    <ligand>
        <name>ATP</name>
        <dbReference type="ChEBI" id="CHEBI:30616"/>
    </ligand>
</feature>
<dbReference type="HAMAP" id="MF_00109">
    <property type="entry name" value="Shikimate_kinase"/>
    <property type="match status" value="1"/>
</dbReference>
<dbReference type="PROSITE" id="PS01128">
    <property type="entry name" value="SHIKIMATE_KINASE"/>
    <property type="match status" value="1"/>
</dbReference>
<keyword evidence="13" id="KW-1185">Reference proteome</keyword>
<evidence type="ECO:0000256" key="7">
    <source>
        <dbReference type="ARBA" id="ARBA00022777"/>
    </source>
</evidence>
<dbReference type="Gene3D" id="3.40.50.300">
    <property type="entry name" value="P-loop containing nucleotide triphosphate hydrolases"/>
    <property type="match status" value="1"/>
</dbReference>
<dbReference type="InterPro" id="IPR031322">
    <property type="entry name" value="Shikimate/glucono_kinase"/>
</dbReference>
<feature type="binding site" evidence="11">
    <location>
        <position position="73"/>
    </location>
    <ligand>
        <name>substrate</name>
    </ligand>
</feature>
<keyword evidence="8 11" id="KW-0067">ATP-binding</keyword>
<feature type="binding site" evidence="11">
    <location>
        <position position="152"/>
    </location>
    <ligand>
        <name>substrate</name>
    </ligand>
</feature>
<evidence type="ECO:0000256" key="10">
    <source>
        <dbReference type="ARBA" id="ARBA00048567"/>
    </source>
</evidence>
<evidence type="ECO:0000256" key="6">
    <source>
        <dbReference type="ARBA" id="ARBA00022741"/>
    </source>
</evidence>
<dbReference type="NCBIfam" id="NF010552">
    <property type="entry name" value="PRK13946.1"/>
    <property type="match status" value="1"/>
</dbReference>
<dbReference type="EC" id="2.7.1.71" evidence="3 11"/>
<name>A0ABV7M8U3_9PROT</name>
<comment type="caution">
    <text evidence="12">The sequence shown here is derived from an EMBL/GenBank/DDBJ whole genome shotgun (WGS) entry which is preliminary data.</text>
</comment>
<sequence>MNSVSRFPFARPELRLTRPIVLVGLMGAGKSTTGRRLARRLGVGFADADDEIEEAAGMRIADIFEIYGEAEFRDLERKVMQRLLAEGPRVLATGGGAFMNDETRAMVKDLGTSVWLKADLDTHVRRTALRDTRPILRKGDPKSILAKLIEERSPIYAQADITVESHDGPHKDTVGKIVKALSNRVRAGDPV</sequence>
<proteinExistence type="inferred from homology"/>
<keyword evidence="7 11" id="KW-0418">Kinase</keyword>
<dbReference type="InterPro" id="IPR000623">
    <property type="entry name" value="Shikimate_kinase/TSH1"/>
</dbReference>
<keyword evidence="6 11" id="KW-0547">Nucleotide-binding</keyword>
<dbReference type="PANTHER" id="PTHR21087">
    <property type="entry name" value="SHIKIMATE KINASE"/>
    <property type="match status" value="1"/>
</dbReference>
<keyword evidence="5 11" id="KW-0808">Transferase</keyword>
<keyword evidence="11" id="KW-0963">Cytoplasm</keyword>
<gene>
    <name evidence="11" type="primary">aroK</name>
    <name evidence="12" type="ORF">ACFONP_01955</name>
</gene>
<dbReference type="PANTHER" id="PTHR21087:SF16">
    <property type="entry name" value="SHIKIMATE KINASE 1, CHLOROPLASTIC"/>
    <property type="match status" value="1"/>
</dbReference>
<comment type="pathway">
    <text evidence="1 11">Metabolic intermediate biosynthesis; chorismate biosynthesis; chorismate from D-erythrose 4-phosphate and phosphoenolpyruvate: step 5/7.</text>
</comment>
<evidence type="ECO:0000256" key="4">
    <source>
        <dbReference type="ARBA" id="ARBA00022605"/>
    </source>
</evidence>
<comment type="function">
    <text evidence="11">Catalyzes the specific phosphorylation of the 3-hydroxyl group of shikimic acid using ATP as a cosubstrate.</text>
</comment>
<reference evidence="13" key="1">
    <citation type="journal article" date="2019" name="Int. J. Syst. Evol. Microbiol.">
        <title>The Global Catalogue of Microorganisms (GCM) 10K type strain sequencing project: providing services to taxonomists for standard genome sequencing and annotation.</title>
        <authorList>
            <consortium name="The Broad Institute Genomics Platform"/>
            <consortium name="The Broad Institute Genome Sequencing Center for Infectious Disease"/>
            <person name="Wu L."/>
            <person name="Ma J."/>
        </authorList>
    </citation>
    <scope>NUCLEOTIDE SEQUENCE [LARGE SCALE GENOMIC DNA]</scope>
    <source>
        <strain evidence="13">KCTC 22245</strain>
    </source>
</reference>
<evidence type="ECO:0000313" key="13">
    <source>
        <dbReference type="Proteomes" id="UP001595607"/>
    </source>
</evidence>
<feature type="binding site" evidence="11">
    <location>
        <position position="133"/>
    </location>
    <ligand>
        <name>ATP</name>
        <dbReference type="ChEBI" id="CHEBI:30616"/>
    </ligand>
</feature>
<feature type="binding site" evidence="11">
    <location>
        <position position="49"/>
    </location>
    <ligand>
        <name>substrate</name>
    </ligand>
</feature>
<keyword evidence="4 11" id="KW-0028">Amino-acid biosynthesis</keyword>
<dbReference type="Pfam" id="PF01202">
    <property type="entry name" value="SKI"/>
    <property type="match status" value="1"/>
</dbReference>
<evidence type="ECO:0000256" key="9">
    <source>
        <dbReference type="ARBA" id="ARBA00023141"/>
    </source>
</evidence>
<dbReference type="SUPFAM" id="SSF52540">
    <property type="entry name" value="P-loop containing nucleoside triphosphate hydrolases"/>
    <property type="match status" value="1"/>
</dbReference>
<comment type="subcellular location">
    <subcellularLocation>
        <location evidence="11">Cytoplasm</location>
    </subcellularLocation>
</comment>
<evidence type="ECO:0000256" key="11">
    <source>
        <dbReference type="HAMAP-Rule" id="MF_00109"/>
    </source>
</evidence>
<evidence type="ECO:0000256" key="8">
    <source>
        <dbReference type="ARBA" id="ARBA00022840"/>
    </source>
</evidence>
<protein>
    <recommendedName>
        <fullName evidence="3 11">Shikimate kinase</fullName>
        <shortName evidence="11">SK</shortName>
        <ecNumber evidence="3 11">2.7.1.71</ecNumber>
    </recommendedName>
</protein>
<organism evidence="12 13">
    <name type="scientific">Parvularcula lutaonensis</name>
    <dbReference type="NCBI Taxonomy" id="491923"/>
    <lineage>
        <taxon>Bacteria</taxon>
        <taxon>Pseudomonadati</taxon>
        <taxon>Pseudomonadota</taxon>
        <taxon>Alphaproteobacteria</taxon>
        <taxon>Parvularculales</taxon>
        <taxon>Parvularculaceae</taxon>
        <taxon>Parvularcula</taxon>
    </lineage>
</organism>
<evidence type="ECO:0000313" key="12">
    <source>
        <dbReference type="EMBL" id="MFC3301493.1"/>
    </source>
</evidence>
<dbReference type="PRINTS" id="PR01100">
    <property type="entry name" value="SHIKIMTKNASE"/>
</dbReference>
<dbReference type="RefSeq" id="WP_189572581.1">
    <property type="nucleotide sequence ID" value="NZ_BMXU01000001.1"/>
</dbReference>
<comment type="cofactor">
    <cofactor evidence="11">
        <name>Mg(2+)</name>
        <dbReference type="ChEBI" id="CHEBI:18420"/>
    </cofactor>
    <text evidence="11">Binds 1 Mg(2+) ion per subunit.</text>
</comment>
<dbReference type="InterPro" id="IPR027417">
    <property type="entry name" value="P-loop_NTPase"/>
</dbReference>
<comment type="caution">
    <text evidence="11">Lacks conserved residue(s) required for the propagation of feature annotation.</text>
</comment>
<keyword evidence="11" id="KW-0460">Magnesium</keyword>
<dbReference type="GO" id="GO:0004765">
    <property type="term" value="F:shikimate kinase activity"/>
    <property type="evidence" value="ECO:0007669"/>
    <property type="project" value="UniProtKB-EC"/>
</dbReference>
<dbReference type="Proteomes" id="UP001595607">
    <property type="component" value="Unassembled WGS sequence"/>
</dbReference>
<dbReference type="InterPro" id="IPR023000">
    <property type="entry name" value="Shikimate_kinase_CS"/>
</dbReference>